<keyword evidence="8" id="KW-1185">Reference proteome</keyword>
<feature type="domain" description="Fe/B12 periplasmic-binding" evidence="6">
    <location>
        <begin position="68"/>
        <end position="334"/>
    </location>
</feature>
<dbReference type="PROSITE" id="PS50983">
    <property type="entry name" value="FE_B12_PBP"/>
    <property type="match status" value="1"/>
</dbReference>
<name>A0A561R6Q2_9HYPH</name>
<evidence type="ECO:0000259" key="6">
    <source>
        <dbReference type="PROSITE" id="PS50983"/>
    </source>
</evidence>
<dbReference type="Pfam" id="PF01497">
    <property type="entry name" value="Peripla_BP_2"/>
    <property type="match status" value="1"/>
</dbReference>
<evidence type="ECO:0000256" key="2">
    <source>
        <dbReference type="ARBA" id="ARBA00008814"/>
    </source>
</evidence>
<dbReference type="InterPro" id="IPR051313">
    <property type="entry name" value="Bact_iron-sidero_bind"/>
</dbReference>
<accession>A0A561R6Q2</accession>
<comment type="caution">
    <text evidence="7">The sequence shown here is derived from an EMBL/GenBank/DDBJ whole genome shotgun (WGS) entry which is preliminary data.</text>
</comment>
<evidence type="ECO:0000256" key="4">
    <source>
        <dbReference type="ARBA" id="ARBA00022496"/>
    </source>
</evidence>
<dbReference type="SUPFAM" id="SSF53807">
    <property type="entry name" value="Helical backbone' metal receptor"/>
    <property type="match status" value="1"/>
</dbReference>
<dbReference type="GO" id="GO:1901678">
    <property type="term" value="P:iron coordination entity transport"/>
    <property type="evidence" value="ECO:0007669"/>
    <property type="project" value="UniProtKB-ARBA"/>
</dbReference>
<dbReference type="PANTHER" id="PTHR30532:SF24">
    <property type="entry name" value="FERRIC ENTEROBACTIN-BINDING PERIPLASMIC PROTEIN FEPB"/>
    <property type="match status" value="1"/>
</dbReference>
<gene>
    <name evidence="7" type="ORF">FHW37_10199</name>
</gene>
<evidence type="ECO:0000313" key="8">
    <source>
        <dbReference type="Proteomes" id="UP000320653"/>
    </source>
</evidence>
<keyword evidence="4" id="KW-0406">Ion transport</keyword>
<evidence type="ECO:0000256" key="3">
    <source>
        <dbReference type="ARBA" id="ARBA00022448"/>
    </source>
</evidence>
<sequence>MEKTRFHPSSAPEILSGAQGPNRRQLLAGFASSLAAAGLSGMPALAAADDLHFVHAFGEITLPQPAKRVVSLGYTTQDTLLALGVVPLAIRQWFGNQPYAVWPWARPLLGDAKPQLISGEVSPEIVASLQPDLIVAIGSGVSKAEYEVLSQIAPVLMQTSDQPSYGTTWDVLLTVIGRAVGMSDKADELIAGVHKKFADARERHPDWAGHTAVCAYNFGGESGAFIGSDTRATFVRELGFKAPEKLEVATKEGFYSRLSPEDLSALDADLLIWISSADAAPDIVALPMRKTLKAHLEGREVFAGAELAGALSFGSVLSLPFALDKLEAEIALALDGKPETQVPSSVAAGLAP</sequence>
<keyword evidence="4" id="KW-0408">Iron</keyword>
<comment type="similarity">
    <text evidence="2">Belongs to the bacterial solute-binding protein 8 family.</text>
</comment>
<dbReference type="RefSeq" id="WP_186458098.1">
    <property type="nucleotide sequence ID" value="NZ_VIWP01000001.1"/>
</dbReference>
<evidence type="ECO:0000256" key="5">
    <source>
        <dbReference type="ARBA" id="ARBA00022729"/>
    </source>
</evidence>
<dbReference type="Proteomes" id="UP000320653">
    <property type="component" value="Unassembled WGS sequence"/>
</dbReference>
<reference evidence="7 8" key="1">
    <citation type="submission" date="2019-06" db="EMBL/GenBank/DDBJ databases">
        <title>Sorghum-associated microbial communities from plants grown in Nebraska, USA.</title>
        <authorList>
            <person name="Schachtman D."/>
        </authorList>
    </citation>
    <scope>NUCLEOTIDE SEQUENCE [LARGE SCALE GENOMIC DNA]</scope>
    <source>
        <strain evidence="7 8">1225</strain>
    </source>
</reference>
<dbReference type="GO" id="GO:0030288">
    <property type="term" value="C:outer membrane-bounded periplasmic space"/>
    <property type="evidence" value="ECO:0007669"/>
    <property type="project" value="TreeGrafter"/>
</dbReference>
<dbReference type="PROSITE" id="PS51318">
    <property type="entry name" value="TAT"/>
    <property type="match status" value="1"/>
</dbReference>
<evidence type="ECO:0000256" key="1">
    <source>
        <dbReference type="ARBA" id="ARBA00004196"/>
    </source>
</evidence>
<evidence type="ECO:0000313" key="7">
    <source>
        <dbReference type="EMBL" id="TWF58295.1"/>
    </source>
</evidence>
<dbReference type="Gene3D" id="3.40.50.1980">
    <property type="entry name" value="Nitrogenase molybdenum iron protein domain"/>
    <property type="match status" value="2"/>
</dbReference>
<organism evidence="7 8">
    <name type="scientific">Neorhizobium alkalisoli</name>
    <dbReference type="NCBI Taxonomy" id="528178"/>
    <lineage>
        <taxon>Bacteria</taxon>
        <taxon>Pseudomonadati</taxon>
        <taxon>Pseudomonadota</taxon>
        <taxon>Alphaproteobacteria</taxon>
        <taxon>Hyphomicrobiales</taxon>
        <taxon>Rhizobiaceae</taxon>
        <taxon>Rhizobium/Agrobacterium group</taxon>
        <taxon>Neorhizobium</taxon>
    </lineage>
</organism>
<comment type="subcellular location">
    <subcellularLocation>
        <location evidence="1">Cell envelope</location>
    </subcellularLocation>
</comment>
<keyword evidence="3" id="KW-0813">Transport</keyword>
<dbReference type="PANTHER" id="PTHR30532">
    <property type="entry name" value="IRON III DICITRATE-BINDING PERIPLASMIC PROTEIN"/>
    <property type="match status" value="1"/>
</dbReference>
<proteinExistence type="inferred from homology"/>
<protein>
    <submittedName>
        <fullName evidence="7">Iron complex transport system substrate-binding protein</fullName>
    </submittedName>
</protein>
<keyword evidence="5" id="KW-0732">Signal</keyword>
<dbReference type="InterPro" id="IPR002491">
    <property type="entry name" value="ABC_transptr_periplasmic_BD"/>
</dbReference>
<dbReference type="AlphaFoldDB" id="A0A561R6Q2"/>
<dbReference type="EMBL" id="VIWP01000001">
    <property type="protein sequence ID" value="TWF58295.1"/>
    <property type="molecule type" value="Genomic_DNA"/>
</dbReference>
<dbReference type="InterPro" id="IPR006311">
    <property type="entry name" value="TAT_signal"/>
</dbReference>
<keyword evidence="4" id="KW-0410">Iron transport</keyword>